<protein>
    <submittedName>
        <fullName evidence="2">Uncharacterized protein</fullName>
    </submittedName>
</protein>
<reference evidence="2" key="1">
    <citation type="journal article" date="2017" name="Front. Cell. Infect. Microbiol.">
        <title>The Distinct Transcriptional Response of the Midgut of Amblyomma sculptum and Amblyomma aureolatum Ticks to Rickettsia rickettsii Correlates to Their Differences in Susceptibility to Infection.</title>
        <authorList>
            <person name="Martins L.A."/>
            <person name="Galletti M.F.B.M."/>
            <person name="Ribeiro J.M."/>
            <person name="Fujita A."/>
            <person name="Costa F.B."/>
            <person name="Labruna M.B."/>
            <person name="Daffre S."/>
            <person name="Fogaca A.C."/>
        </authorList>
    </citation>
    <scope>NUCLEOTIDE SEQUENCE</scope>
</reference>
<evidence type="ECO:0000313" key="2">
    <source>
        <dbReference type="EMBL" id="JAT93149.1"/>
    </source>
</evidence>
<organism evidence="2">
    <name type="scientific">Amblyomma aureolatum</name>
    <dbReference type="NCBI Taxonomy" id="187763"/>
    <lineage>
        <taxon>Eukaryota</taxon>
        <taxon>Metazoa</taxon>
        <taxon>Ecdysozoa</taxon>
        <taxon>Arthropoda</taxon>
        <taxon>Chelicerata</taxon>
        <taxon>Arachnida</taxon>
        <taxon>Acari</taxon>
        <taxon>Parasitiformes</taxon>
        <taxon>Ixodida</taxon>
        <taxon>Ixodoidea</taxon>
        <taxon>Ixodidae</taxon>
        <taxon>Amblyomminae</taxon>
        <taxon>Amblyomma</taxon>
    </lineage>
</organism>
<feature type="transmembrane region" description="Helical" evidence="1">
    <location>
        <begin position="12"/>
        <end position="36"/>
    </location>
</feature>
<feature type="transmembrane region" description="Helical" evidence="1">
    <location>
        <begin position="56"/>
        <end position="75"/>
    </location>
</feature>
<dbReference type="AlphaFoldDB" id="A0A1E1X1J7"/>
<proteinExistence type="evidence at transcript level"/>
<keyword evidence="1" id="KW-0472">Membrane</keyword>
<accession>A0A1E1X1J7</accession>
<evidence type="ECO:0000256" key="1">
    <source>
        <dbReference type="SAM" id="Phobius"/>
    </source>
</evidence>
<sequence length="103" mass="11548">MTVLINFYIFKSVLVLSIFSPSVCVCLAVVHIGTVLKWPLLSVLPLHATLACPVMSHWTLSIWPICLFAVLAVSIRMHFPAYRVACVTIWMKGISIQKPKGYF</sequence>
<keyword evidence="1" id="KW-1133">Transmembrane helix</keyword>
<name>A0A1E1X1J7_9ACAR</name>
<keyword evidence="1" id="KW-0812">Transmembrane</keyword>
<dbReference type="EMBL" id="GFAC01006039">
    <property type="protein sequence ID" value="JAT93149.1"/>
    <property type="molecule type" value="mRNA"/>
</dbReference>